<evidence type="ECO:0000313" key="2">
    <source>
        <dbReference type="EMBL" id="POW08430.1"/>
    </source>
</evidence>
<name>A0A2S4VGB5_9BASI</name>
<keyword evidence="1" id="KW-0732">Signal</keyword>
<accession>A0A2S4VGB5</accession>
<dbReference type="AlphaFoldDB" id="A0A2S4VGB5"/>
<gene>
    <name evidence="2" type="ORF">PSTT_07492</name>
</gene>
<evidence type="ECO:0000313" key="3">
    <source>
        <dbReference type="Proteomes" id="UP000239156"/>
    </source>
</evidence>
<feature type="signal peptide" evidence="1">
    <location>
        <begin position="1"/>
        <end position="19"/>
    </location>
</feature>
<dbReference type="VEuPathDB" id="FungiDB:PSHT_09681"/>
<keyword evidence="3" id="KW-1185">Reference proteome</keyword>
<dbReference type="EMBL" id="PKSL01000064">
    <property type="protein sequence ID" value="POW08430.1"/>
    <property type="molecule type" value="Genomic_DNA"/>
</dbReference>
<feature type="chain" id="PRO_5015435101" evidence="1">
    <location>
        <begin position="20"/>
        <end position="288"/>
    </location>
</feature>
<organism evidence="2 3">
    <name type="scientific">Puccinia striiformis</name>
    <dbReference type="NCBI Taxonomy" id="27350"/>
    <lineage>
        <taxon>Eukaryota</taxon>
        <taxon>Fungi</taxon>
        <taxon>Dikarya</taxon>
        <taxon>Basidiomycota</taxon>
        <taxon>Pucciniomycotina</taxon>
        <taxon>Pucciniomycetes</taxon>
        <taxon>Pucciniales</taxon>
        <taxon>Pucciniaceae</taxon>
        <taxon>Puccinia</taxon>
    </lineage>
</organism>
<evidence type="ECO:0000256" key="1">
    <source>
        <dbReference type="SAM" id="SignalP"/>
    </source>
</evidence>
<dbReference type="Proteomes" id="UP000239156">
    <property type="component" value="Unassembled WGS sequence"/>
</dbReference>
<protein>
    <submittedName>
        <fullName evidence="2">Uncharacterized protein</fullName>
    </submittedName>
</protein>
<comment type="caution">
    <text evidence="2">The sequence shown here is derived from an EMBL/GenBank/DDBJ whole genome shotgun (WGS) entry which is preliminary data.</text>
</comment>
<dbReference type="VEuPathDB" id="FungiDB:PSTT_07492"/>
<sequence length="288" mass="32229">MHIRQMITILGLCLSQARALAIAPAGDEAIKSFVELVTQPDVALENTPGFSKIADNLQQKHNLDHDQFHQDLAKTVNPLLQGSEDHTPYILESFLGYRSTAQPDVLKDHPKLKAERLQIYRNSLYSELDDLSTNKPKHFNADSLQEAHNKLVNLLKTNAEGHPSDRSSSPEGILEEMQENFSKAATTKSHIQLSKYSREEINAKLKATNRPDVPDALLIDGRLSPTLKKCSLPTPTTTPPALVLHRTPSPLRRPPNYDHDVGPHFPFKSSFFKVVHSTIYSLLNPQVK</sequence>
<proteinExistence type="predicted"/>
<reference evidence="2" key="1">
    <citation type="submission" date="2017-12" db="EMBL/GenBank/DDBJ databases">
        <title>Gene loss provides genomic basis for host adaptation in cereal stripe rust fungi.</title>
        <authorList>
            <person name="Xia C."/>
        </authorList>
    </citation>
    <scope>NUCLEOTIDE SEQUENCE [LARGE SCALE GENOMIC DNA]</scope>
    <source>
        <strain evidence="2">93-210</strain>
    </source>
</reference>